<dbReference type="AlphaFoldDB" id="A0ABC8JX94"/>
<dbReference type="Proteomes" id="UP001642260">
    <property type="component" value="Unassembled WGS sequence"/>
</dbReference>
<dbReference type="Pfam" id="PF00501">
    <property type="entry name" value="AMP-binding"/>
    <property type="match status" value="2"/>
</dbReference>
<feature type="domain" description="AMP-dependent synthetase/ligase" evidence="7">
    <location>
        <begin position="589"/>
        <end position="947"/>
    </location>
</feature>
<dbReference type="InterPro" id="IPR042099">
    <property type="entry name" value="ANL_N_sf"/>
</dbReference>
<evidence type="ECO:0000256" key="6">
    <source>
        <dbReference type="ARBA" id="ARBA00022842"/>
    </source>
</evidence>
<evidence type="ECO:0000256" key="5">
    <source>
        <dbReference type="ARBA" id="ARBA00022840"/>
    </source>
</evidence>
<reference evidence="9 10" key="1">
    <citation type="submission" date="2022-03" db="EMBL/GenBank/DDBJ databases">
        <authorList>
            <person name="Macdonald S."/>
            <person name="Ahmed S."/>
            <person name="Newling K."/>
        </authorList>
    </citation>
    <scope>NUCLEOTIDE SEQUENCE [LARGE SCALE GENOMIC DNA]</scope>
</reference>
<name>A0ABC8JX94_ERUVS</name>
<dbReference type="Pfam" id="PF13193">
    <property type="entry name" value="AMP-binding_C"/>
    <property type="match status" value="2"/>
</dbReference>
<keyword evidence="10" id="KW-1185">Reference proteome</keyword>
<dbReference type="GO" id="GO:0005524">
    <property type="term" value="F:ATP binding"/>
    <property type="evidence" value="ECO:0007669"/>
    <property type="project" value="UniProtKB-KW"/>
</dbReference>
<evidence type="ECO:0000313" key="10">
    <source>
        <dbReference type="Proteomes" id="UP001642260"/>
    </source>
</evidence>
<dbReference type="SUPFAM" id="SSF56801">
    <property type="entry name" value="Acetyl-CoA synthetase-like"/>
    <property type="match status" value="2"/>
</dbReference>
<dbReference type="EMBL" id="CAKOAT010148043">
    <property type="protein sequence ID" value="CAH8342242.1"/>
    <property type="molecule type" value="Genomic_DNA"/>
</dbReference>
<comment type="cofactor">
    <cofactor evidence="1">
        <name>Mg(2+)</name>
        <dbReference type="ChEBI" id="CHEBI:18420"/>
    </cofactor>
</comment>
<evidence type="ECO:0000259" key="8">
    <source>
        <dbReference type="Pfam" id="PF13193"/>
    </source>
</evidence>
<evidence type="ECO:0000256" key="2">
    <source>
        <dbReference type="ARBA" id="ARBA00006432"/>
    </source>
</evidence>
<dbReference type="InterPro" id="IPR000873">
    <property type="entry name" value="AMP-dep_synth/lig_dom"/>
</dbReference>
<evidence type="ECO:0000313" key="9">
    <source>
        <dbReference type="EMBL" id="CAH8342242.1"/>
    </source>
</evidence>
<comment type="caution">
    <text evidence="9">The sequence shown here is derived from an EMBL/GenBank/DDBJ whole genome shotgun (WGS) entry which is preliminary data.</text>
</comment>
<keyword evidence="3" id="KW-0436">Ligase</keyword>
<dbReference type="PROSITE" id="PS00455">
    <property type="entry name" value="AMP_BINDING"/>
    <property type="match status" value="2"/>
</dbReference>
<gene>
    <name evidence="9" type="ORF">ERUC_LOCUS15817</name>
</gene>
<dbReference type="InterPro" id="IPR025110">
    <property type="entry name" value="AMP-bd_C"/>
</dbReference>
<evidence type="ECO:0000256" key="3">
    <source>
        <dbReference type="ARBA" id="ARBA00022598"/>
    </source>
</evidence>
<dbReference type="PANTHER" id="PTHR24096:SF392">
    <property type="entry name" value="4-COUMARATE--COA LIGASE-LIKE 4"/>
    <property type="match status" value="1"/>
</dbReference>
<evidence type="ECO:0000256" key="1">
    <source>
        <dbReference type="ARBA" id="ARBA00001946"/>
    </source>
</evidence>
<dbReference type="InterPro" id="IPR020845">
    <property type="entry name" value="AMP-binding_CS"/>
</dbReference>
<accession>A0ABC8JX94</accession>
<dbReference type="InterPro" id="IPR045851">
    <property type="entry name" value="AMP-bd_C_sf"/>
</dbReference>
<keyword evidence="4" id="KW-0547">Nucleotide-binding</keyword>
<dbReference type="PANTHER" id="PTHR24096">
    <property type="entry name" value="LONG-CHAIN-FATTY-ACID--COA LIGASE"/>
    <property type="match status" value="1"/>
</dbReference>
<feature type="domain" description="AMP-binding enzyme C-terminal" evidence="8">
    <location>
        <begin position="459"/>
        <end position="535"/>
    </location>
</feature>
<comment type="similarity">
    <text evidence="2">Belongs to the ATP-dependent AMP-binding enzyme family.</text>
</comment>
<organism evidence="9 10">
    <name type="scientific">Eruca vesicaria subsp. sativa</name>
    <name type="common">Garden rocket</name>
    <name type="synonym">Eruca sativa</name>
    <dbReference type="NCBI Taxonomy" id="29727"/>
    <lineage>
        <taxon>Eukaryota</taxon>
        <taxon>Viridiplantae</taxon>
        <taxon>Streptophyta</taxon>
        <taxon>Embryophyta</taxon>
        <taxon>Tracheophyta</taxon>
        <taxon>Spermatophyta</taxon>
        <taxon>Magnoliopsida</taxon>
        <taxon>eudicotyledons</taxon>
        <taxon>Gunneridae</taxon>
        <taxon>Pentapetalae</taxon>
        <taxon>rosids</taxon>
        <taxon>malvids</taxon>
        <taxon>Brassicales</taxon>
        <taxon>Brassicaceae</taxon>
        <taxon>Brassiceae</taxon>
        <taxon>Eruca</taxon>
    </lineage>
</organism>
<dbReference type="FunFam" id="3.40.50.12780:FF:000003">
    <property type="entry name" value="Long-chain-fatty-acid--CoA ligase FadD"/>
    <property type="match status" value="2"/>
</dbReference>
<dbReference type="Gene3D" id="3.30.300.30">
    <property type="match status" value="2"/>
</dbReference>
<proteinExistence type="inferred from homology"/>
<keyword evidence="6" id="KW-0460">Magnesium</keyword>
<dbReference type="GO" id="GO:0016874">
    <property type="term" value="F:ligase activity"/>
    <property type="evidence" value="ECO:0007669"/>
    <property type="project" value="UniProtKB-KW"/>
</dbReference>
<feature type="domain" description="AMP-binding enzyme C-terminal" evidence="8">
    <location>
        <begin position="998"/>
        <end position="1073"/>
    </location>
</feature>
<keyword evidence="5" id="KW-0067">ATP-binding</keyword>
<dbReference type="CDD" id="cd05904">
    <property type="entry name" value="4CL"/>
    <property type="match status" value="2"/>
</dbReference>
<sequence>MANLQRSSSLIDSRSGFCKSNSTFYSKRNPLPLPANPSLDVTTFISSQPHHGTTAFIDATTGHLLTFSDLWTAVERVADCLHHDIGLRRGHVVLILSPNSVYFPVVSLAVMSLGAVVTTANIVNTAGEISRQTSDSKPMLAFTTPDLAPKLAGLSIPVVLESVGSTHGVNVVGVVTEMMKKEPRGQRVRERVNQNDTAMLLYSSGTTGPSKGVITSHKNLTAYVARFVSEKLVGDQIFLCTVPMFHTYGLLCFCLSTVASGSTVVTLRRFDLHGVMEAVDKYRATTLAVAPPVVVAMTNEADVIKAKYDLSSLRIVRCGGAPLSKEVTGGFREKYPTVDIFGGYALTESNGAGASVETVEESRRYGSPGLLTPGVEARIVDPDSGRVLGVNQMGELSLKGPTIARGYFKTEEATNETFNLEGWLRTGDICYIDEDGFLFVVDRLKELIKYKGYQVPPAELEALLVTHPDILDAAVIPFPDKEAGQYPMAYVTRKLESDLSEKQVIDFVSKQQVAPYKKIRKVAFINSIPKNASGKTLQKQMANLERSSLVDSRSGFCRSNSTFYSKRNPLPLPANPSLDVTTFISSQPHRGTTAFIDATTGHRLTFSDLWIAVERVADCLHRDIGLRKGHVVLILSPNSIYFPVVSLAVMSLGAVVTTANTLNTAGEIARQTADSNPTLAFTTPDLAPKLAGLSIPVVLERVGSTRGVNVVGVVSEMMKKELSGQRVRDRVNQEDTAMLLYSSGTTGPSKGVITSHRNLTANVARFVSEKPIGEEIFICTVPMFHTYGLLCFNMMTVAFGSTVVILRRFDLHGMMEAVEKYRATTLALAPPVVVAMINEADAIRAKYDLSSLRRVRCGGAPLSKEATEGFREKYPTVHIFQAYALTESNGGGAFIDTVEDSRRFGTSGLLTCDVVARIVDPGTGRLMGVNQTGELWLKGPTIAKGYFKNQEATNETINSEGWLKTGDLCYIDEDGFVFVVDRLKELIKYKGYQVPPAELEALLITHPDILDAAVIPFPDKEAGQYPMAYVARKVESNLSEKQVIDFISKQVAPYKKIRKVAFINSIPKTASGKTLRKDLIKLATSKL</sequence>
<protein>
    <recommendedName>
        <fullName evidence="11">4-coumarate--CoA ligase</fullName>
    </recommendedName>
</protein>
<evidence type="ECO:0008006" key="11">
    <source>
        <dbReference type="Google" id="ProtNLM"/>
    </source>
</evidence>
<evidence type="ECO:0000256" key="4">
    <source>
        <dbReference type="ARBA" id="ARBA00022741"/>
    </source>
</evidence>
<feature type="domain" description="AMP-dependent synthetase/ligase" evidence="7">
    <location>
        <begin position="50"/>
        <end position="408"/>
    </location>
</feature>
<dbReference type="Gene3D" id="3.40.50.12780">
    <property type="entry name" value="N-terminal domain of ligase-like"/>
    <property type="match status" value="2"/>
</dbReference>
<evidence type="ECO:0000259" key="7">
    <source>
        <dbReference type="Pfam" id="PF00501"/>
    </source>
</evidence>
<dbReference type="FunFam" id="3.30.300.30:FF:000007">
    <property type="entry name" value="4-coumarate--CoA ligase 2"/>
    <property type="match status" value="2"/>
</dbReference>